<name>A0A4Y9KY98_9BRAD</name>
<dbReference type="InterPro" id="IPR016032">
    <property type="entry name" value="Sig_transdc_resp-reg_C-effctor"/>
</dbReference>
<dbReference type="SUPFAM" id="SSF52172">
    <property type="entry name" value="CheY-like"/>
    <property type="match status" value="1"/>
</dbReference>
<dbReference type="PANTHER" id="PTHR44688:SF16">
    <property type="entry name" value="DNA-BINDING TRANSCRIPTIONAL ACTIVATOR DEVR_DOSR"/>
    <property type="match status" value="1"/>
</dbReference>
<dbReference type="EMBL" id="SPQU01000011">
    <property type="protein sequence ID" value="TFV36300.1"/>
    <property type="molecule type" value="Genomic_DNA"/>
</dbReference>
<dbReference type="CDD" id="cd06170">
    <property type="entry name" value="LuxR_C_like"/>
    <property type="match status" value="1"/>
</dbReference>
<dbReference type="GO" id="GO:0000160">
    <property type="term" value="P:phosphorelay signal transduction system"/>
    <property type="evidence" value="ECO:0007669"/>
    <property type="project" value="InterPro"/>
</dbReference>
<dbReference type="PANTHER" id="PTHR44688">
    <property type="entry name" value="DNA-BINDING TRANSCRIPTIONAL ACTIVATOR DEVR_DOSR"/>
    <property type="match status" value="1"/>
</dbReference>
<evidence type="ECO:0000256" key="2">
    <source>
        <dbReference type="ARBA" id="ARBA00023125"/>
    </source>
</evidence>
<dbReference type="OrthoDB" id="9782655at2"/>
<dbReference type="SMART" id="SM00421">
    <property type="entry name" value="HTH_LUXR"/>
    <property type="match status" value="1"/>
</dbReference>
<dbReference type="Gene3D" id="1.10.10.10">
    <property type="entry name" value="Winged helix-like DNA-binding domain superfamily/Winged helix DNA-binding domain"/>
    <property type="match status" value="1"/>
</dbReference>
<comment type="caution">
    <text evidence="7">The sequence shown here is derived from an EMBL/GenBank/DDBJ whole genome shotgun (WGS) entry which is preliminary data.</text>
</comment>
<keyword evidence="8" id="KW-1185">Reference proteome</keyword>
<keyword evidence="4" id="KW-0597">Phosphoprotein</keyword>
<dbReference type="PROSITE" id="PS50043">
    <property type="entry name" value="HTH_LUXR_2"/>
    <property type="match status" value="1"/>
</dbReference>
<dbReference type="AlphaFoldDB" id="A0A4Y9KY98"/>
<keyword evidence="1" id="KW-0805">Transcription regulation</keyword>
<proteinExistence type="predicted"/>
<dbReference type="InterPro" id="IPR001789">
    <property type="entry name" value="Sig_transdc_resp-reg_receiver"/>
</dbReference>
<dbReference type="InterPro" id="IPR011006">
    <property type="entry name" value="CheY-like_superfamily"/>
</dbReference>
<accession>A0A4Y9KY98</accession>
<evidence type="ECO:0000256" key="3">
    <source>
        <dbReference type="ARBA" id="ARBA00023163"/>
    </source>
</evidence>
<protein>
    <submittedName>
        <fullName evidence="7">Response regulator transcription factor</fullName>
    </submittedName>
</protein>
<dbReference type="PROSITE" id="PS50110">
    <property type="entry name" value="RESPONSE_REGULATORY"/>
    <property type="match status" value="1"/>
</dbReference>
<organism evidence="7 8">
    <name type="scientific">Bradyrhizobium frederickii</name>
    <dbReference type="NCBI Taxonomy" id="2560054"/>
    <lineage>
        <taxon>Bacteria</taxon>
        <taxon>Pseudomonadati</taxon>
        <taxon>Pseudomonadota</taxon>
        <taxon>Alphaproteobacteria</taxon>
        <taxon>Hyphomicrobiales</taxon>
        <taxon>Nitrobacteraceae</taxon>
        <taxon>Bradyrhizobium</taxon>
    </lineage>
</organism>
<dbReference type="InterPro" id="IPR000792">
    <property type="entry name" value="Tscrpt_reg_LuxR_C"/>
</dbReference>
<dbReference type="Proteomes" id="UP000298225">
    <property type="component" value="Unassembled WGS sequence"/>
</dbReference>
<evidence type="ECO:0000313" key="7">
    <source>
        <dbReference type="EMBL" id="TFV36300.1"/>
    </source>
</evidence>
<feature type="domain" description="Response regulatory" evidence="6">
    <location>
        <begin position="4"/>
        <end position="119"/>
    </location>
</feature>
<dbReference type="GO" id="GO:0006355">
    <property type="term" value="P:regulation of DNA-templated transcription"/>
    <property type="evidence" value="ECO:0007669"/>
    <property type="project" value="InterPro"/>
</dbReference>
<dbReference type="SUPFAM" id="SSF46894">
    <property type="entry name" value="C-terminal effector domain of the bipartite response regulators"/>
    <property type="match status" value="1"/>
</dbReference>
<evidence type="ECO:0000256" key="1">
    <source>
        <dbReference type="ARBA" id="ARBA00023015"/>
    </source>
</evidence>
<feature type="modified residue" description="4-aspartylphosphate" evidence="4">
    <location>
        <position position="54"/>
    </location>
</feature>
<dbReference type="RefSeq" id="WP_126259960.1">
    <property type="nucleotide sequence ID" value="NZ_SPQU01000011.1"/>
</dbReference>
<dbReference type="InterPro" id="IPR036388">
    <property type="entry name" value="WH-like_DNA-bd_sf"/>
</dbReference>
<dbReference type="PRINTS" id="PR00038">
    <property type="entry name" value="HTHLUXR"/>
</dbReference>
<dbReference type="GO" id="GO:0003677">
    <property type="term" value="F:DNA binding"/>
    <property type="evidence" value="ECO:0007669"/>
    <property type="project" value="UniProtKB-KW"/>
</dbReference>
<dbReference type="Gene3D" id="3.40.50.2300">
    <property type="match status" value="1"/>
</dbReference>
<evidence type="ECO:0000256" key="4">
    <source>
        <dbReference type="PROSITE-ProRule" id="PRU00169"/>
    </source>
</evidence>
<dbReference type="Pfam" id="PF00072">
    <property type="entry name" value="Response_reg"/>
    <property type="match status" value="1"/>
</dbReference>
<keyword evidence="3" id="KW-0804">Transcription</keyword>
<dbReference type="Pfam" id="PF00196">
    <property type="entry name" value="GerE"/>
    <property type="match status" value="1"/>
</dbReference>
<evidence type="ECO:0000313" key="8">
    <source>
        <dbReference type="Proteomes" id="UP000298225"/>
    </source>
</evidence>
<feature type="domain" description="HTH luxR-type" evidence="5">
    <location>
        <begin position="135"/>
        <end position="200"/>
    </location>
</feature>
<keyword evidence="2" id="KW-0238">DNA-binding</keyword>
<evidence type="ECO:0000259" key="5">
    <source>
        <dbReference type="PROSITE" id="PS50043"/>
    </source>
</evidence>
<sequence>MSRFVYVVDDDASFRTAIERRLKLAGFEVATYASALDLLECLPRNEQQGCILLDVQIPGLSGPELQSRLLERGSSLPIVFLTGHADTQTTVRAIKAGAEDFLTKPVSSAQLIDAIERALANQSQARSLRDKLDGLRALLGLLTPRERQVFDLIVRGKINKQIAYDLGTTERTIKAHRHQVMEKMQARSLAELVSIAERLGLLEANVNLASP</sequence>
<gene>
    <name evidence="7" type="ORF">E4K66_23605</name>
</gene>
<reference evidence="7 8" key="1">
    <citation type="submission" date="2019-03" db="EMBL/GenBank/DDBJ databases">
        <title>Bradyrhizobium strains diversity isolated from Chamaecrista fasciculata.</title>
        <authorList>
            <person name="Urquiaga M.C.O."/>
            <person name="Hungria M."/>
            <person name="Delamuta J.R.M."/>
        </authorList>
    </citation>
    <scope>NUCLEOTIDE SEQUENCE [LARGE SCALE GENOMIC DNA]</scope>
    <source>
        <strain evidence="7 8">CNPSo 3424</strain>
    </source>
</reference>
<dbReference type="SMART" id="SM00448">
    <property type="entry name" value="REC"/>
    <property type="match status" value="1"/>
</dbReference>
<evidence type="ECO:0000259" key="6">
    <source>
        <dbReference type="PROSITE" id="PS50110"/>
    </source>
</evidence>